<comment type="similarity">
    <text evidence="1">Belongs to the iron-containing alcohol dehydrogenase family.</text>
</comment>
<dbReference type="Gene3D" id="3.40.50.1970">
    <property type="match status" value="1"/>
</dbReference>
<evidence type="ECO:0000313" key="6">
    <source>
        <dbReference type="Proteomes" id="UP000076586"/>
    </source>
</evidence>
<keyword evidence="6" id="KW-1185">Reference proteome</keyword>
<dbReference type="Pfam" id="PF00465">
    <property type="entry name" value="Fe-ADH"/>
    <property type="match status" value="1"/>
</dbReference>
<dbReference type="InterPro" id="IPR001670">
    <property type="entry name" value="ADH_Fe/GldA"/>
</dbReference>
<accession>A0A170YW26</accession>
<dbReference type="SUPFAM" id="SSF56796">
    <property type="entry name" value="Dehydroquinate synthase-like"/>
    <property type="match status" value="1"/>
</dbReference>
<dbReference type="EMBL" id="BDCR01000001">
    <property type="protein sequence ID" value="GAT62119.1"/>
    <property type="molecule type" value="Genomic_DNA"/>
</dbReference>
<dbReference type="PANTHER" id="PTHR43633:SF1">
    <property type="entry name" value="ALCOHOL DEHYDROGENASE YQHD"/>
    <property type="match status" value="1"/>
</dbReference>
<dbReference type="InterPro" id="IPR044731">
    <property type="entry name" value="BDH-like"/>
</dbReference>
<proteinExistence type="inferred from homology"/>
<evidence type="ECO:0000256" key="1">
    <source>
        <dbReference type="ARBA" id="ARBA00007358"/>
    </source>
</evidence>
<dbReference type="CDD" id="cd08187">
    <property type="entry name" value="BDH"/>
    <property type="match status" value="1"/>
</dbReference>
<dbReference type="Proteomes" id="UP000076586">
    <property type="component" value="Unassembled WGS sequence"/>
</dbReference>
<sequence length="383" mass="41927">MNNFVFQNPTKLIFGKGTIATLATEIPADKKILMTYGGGSIKANGVYDQVKEALKNHSVTEFAGIEPNPTYETLIKAVEIVKEQKIDFLLAVGGGSVIDGTKFIAAAVVYNGDPWDLLIDQNKITDALPLASVLTLPATGSEMNGNAVISKKATHEKLAFGSIKANPVFSILDPEVTYSLPKRQVANGIVDTFVHVCEQYLTYPSQAMVQDRFAEGILSTLTELGEKVIADNTNYDLMSNFMYSATLALNGFIAMGVPQDWATHSIGHELTAFHGLDHAVTLAIVQPSLWRVMREEKKAKLLQYGERVWNITTGSDDEKVEAAIAKTENFYRSVGIKTKLSEYGIGSESINSIVERFEQRGWKLGENGTITPDKVREILNGCL</sequence>
<name>A0A170YW26_9BACT</name>
<dbReference type="GO" id="GO:1990362">
    <property type="term" value="F:butanol dehydrogenase (NAD+) activity"/>
    <property type="evidence" value="ECO:0007669"/>
    <property type="project" value="InterPro"/>
</dbReference>
<dbReference type="Pfam" id="PF25137">
    <property type="entry name" value="ADH_Fe_C"/>
    <property type="match status" value="1"/>
</dbReference>
<organism evidence="5 6">
    <name type="scientific">Paludibacter jiangxiensis</name>
    <dbReference type="NCBI Taxonomy" id="681398"/>
    <lineage>
        <taxon>Bacteria</taxon>
        <taxon>Pseudomonadati</taxon>
        <taxon>Bacteroidota</taxon>
        <taxon>Bacteroidia</taxon>
        <taxon>Bacteroidales</taxon>
        <taxon>Paludibacteraceae</taxon>
        <taxon>Paludibacter</taxon>
    </lineage>
</organism>
<dbReference type="InterPro" id="IPR018211">
    <property type="entry name" value="ADH_Fe_CS"/>
</dbReference>
<evidence type="ECO:0000259" key="4">
    <source>
        <dbReference type="Pfam" id="PF25137"/>
    </source>
</evidence>
<dbReference type="GO" id="GO:1990002">
    <property type="term" value="F:methylglyoxal reductase (NADPH) (acetol producing) activity"/>
    <property type="evidence" value="ECO:0007669"/>
    <property type="project" value="TreeGrafter"/>
</dbReference>
<dbReference type="OrthoDB" id="9801156at2"/>
<protein>
    <submittedName>
        <fullName evidence="5">NADP-dependent alcohol dehydrogenase</fullName>
    </submittedName>
</protein>
<evidence type="ECO:0000256" key="2">
    <source>
        <dbReference type="ARBA" id="ARBA00023002"/>
    </source>
</evidence>
<feature type="domain" description="Alcohol dehydrogenase iron-type/glycerol dehydrogenase GldA" evidence="3">
    <location>
        <begin position="9"/>
        <end position="174"/>
    </location>
</feature>
<reference evidence="6" key="2">
    <citation type="journal article" date="2017" name="Genome Announc.">
        <title>Draft genome sequence of Paludibacter jiangxiensis NM7(T), a propionate-producing fermentative bacterium.</title>
        <authorList>
            <person name="Qiu Y.-L."/>
            <person name="Tourlousse D.M."/>
            <person name="Matsuura N."/>
            <person name="Ohashi A."/>
            <person name="Sekiguchi Y."/>
        </authorList>
    </citation>
    <scope>NUCLEOTIDE SEQUENCE [LARGE SCALE GENOMIC DNA]</scope>
    <source>
        <strain evidence="6">NM7</strain>
    </source>
</reference>
<dbReference type="PROSITE" id="PS00913">
    <property type="entry name" value="ADH_IRON_1"/>
    <property type="match status" value="1"/>
</dbReference>
<dbReference type="STRING" id="681398.PJIAN_1709"/>
<dbReference type="InterPro" id="IPR056798">
    <property type="entry name" value="ADH_Fe_C"/>
</dbReference>
<reference evidence="6" key="1">
    <citation type="submission" date="2016-04" db="EMBL/GenBank/DDBJ databases">
        <title>Draft genome sequence of Paludibacter jiangxiensis strain NM7.</title>
        <authorList>
            <person name="Qiu Y."/>
            <person name="Matsuura N."/>
            <person name="Ohashi A."/>
            <person name="Tourlousse M.D."/>
            <person name="Sekiguchi Y."/>
        </authorList>
    </citation>
    <scope>NUCLEOTIDE SEQUENCE [LARGE SCALE GENOMIC DNA]</scope>
    <source>
        <strain evidence="6">NM7</strain>
    </source>
</reference>
<dbReference type="PROSITE" id="PS00060">
    <property type="entry name" value="ADH_IRON_2"/>
    <property type="match status" value="1"/>
</dbReference>
<dbReference type="AlphaFoldDB" id="A0A170YW26"/>
<feature type="domain" description="Fe-containing alcohol dehydrogenase-like C-terminal" evidence="4">
    <location>
        <begin position="186"/>
        <end position="379"/>
    </location>
</feature>
<dbReference type="GO" id="GO:0008106">
    <property type="term" value="F:alcohol dehydrogenase (NADP+) activity"/>
    <property type="evidence" value="ECO:0007669"/>
    <property type="project" value="TreeGrafter"/>
</dbReference>
<dbReference type="FunFam" id="3.40.50.1970:FF:000003">
    <property type="entry name" value="Alcohol dehydrogenase, iron-containing"/>
    <property type="match status" value="1"/>
</dbReference>
<dbReference type="PANTHER" id="PTHR43633">
    <property type="entry name" value="ALCOHOL DEHYDROGENASE YQHD"/>
    <property type="match status" value="1"/>
</dbReference>
<keyword evidence="2" id="KW-0560">Oxidoreductase</keyword>
<dbReference type="RefSeq" id="WP_068702048.1">
    <property type="nucleotide sequence ID" value="NZ_BDCR01000001.1"/>
</dbReference>
<gene>
    <name evidence="5" type="ORF">PJIAN_1709</name>
</gene>
<dbReference type="GO" id="GO:0005829">
    <property type="term" value="C:cytosol"/>
    <property type="evidence" value="ECO:0007669"/>
    <property type="project" value="TreeGrafter"/>
</dbReference>
<evidence type="ECO:0000259" key="3">
    <source>
        <dbReference type="Pfam" id="PF00465"/>
    </source>
</evidence>
<comment type="caution">
    <text evidence="5">The sequence shown here is derived from an EMBL/GenBank/DDBJ whole genome shotgun (WGS) entry which is preliminary data.</text>
</comment>
<dbReference type="Gene3D" id="1.20.1090.10">
    <property type="entry name" value="Dehydroquinate synthase-like - alpha domain"/>
    <property type="match status" value="1"/>
</dbReference>
<evidence type="ECO:0000313" key="5">
    <source>
        <dbReference type="EMBL" id="GAT62119.1"/>
    </source>
</evidence>
<dbReference type="GO" id="GO:0046872">
    <property type="term" value="F:metal ion binding"/>
    <property type="evidence" value="ECO:0007669"/>
    <property type="project" value="InterPro"/>
</dbReference>